<dbReference type="AlphaFoldDB" id="A0AA43XIV6"/>
<reference evidence="8 9" key="1">
    <citation type="submission" date="2019-04" db="EMBL/GenBank/DDBJ databases">
        <title>Isachenkonia alkalipeptolytica gen. nov. sp. nov. a new anaerobic, alkiliphilic organothrophic bacterium capable to reduce synthesized ferrihydrite isolated from a soda lake.</title>
        <authorList>
            <person name="Toshchakov S.V."/>
            <person name="Zavarzina D.G."/>
            <person name="Zhilina T.N."/>
            <person name="Kostrikina N.A."/>
            <person name="Kublanov I.V."/>
        </authorList>
    </citation>
    <scope>NUCLEOTIDE SEQUENCE [LARGE SCALE GENOMIC DNA]</scope>
    <source>
        <strain evidence="8 9">Z-1701</strain>
    </source>
</reference>
<dbReference type="PANTHER" id="PTHR33545:SF5">
    <property type="entry name" value="UPF0750 MEMBRANE PROTEIN YITT"/>
    <property type="match status" value="1"/>
</dbReference>
<dbReference type="Gene3D" id="3.30.70.120">
    <property type="match status" value="1"/>
</dbReference>
<feature type="transmembrane region" description="Helical" evidence="6">
    <location>
        <begin position="12"/>
        <end position="31"/>
    </location>
</feature>
<keyword evidence="2" id="KW-1003">Cell membrane</keyword>
<evidence type="ECO:0000256" key="2">
    <source>
        <dbReference type="ARBA" id="ARBA00022475"/>
    </source>
</evidence>
<evidence type="ECO:0000313" key="9">
    <source>
        <dbReference type="Proteomes" id="UP000449710"/>
    </source>
</evidence>
<keyword evidence="9" id="KW-1185">Reference proteome</keyword>
<dbReference type="PIRSF" id="PIRSF006483">
    <property type="entry name" value="Membrane_protein_YitT"/>
    <property type="match status" value="1"/>
</dbReference>
<dbReference type="Pfam" id="PF02588">
    <property type="entry name" value="YitT_membrane"/>
    <property type="match status" value="1"/>
</dbReference>
<proteinExistence type="predicted"/>
<dbReference type="EMBL" id="SUMG01000001">
    <property type="protein sequence ID" value="NBG87024.1"/>
    <property type="molecule type" value="Genomic_DNA"/>
</dbReference>
<feature type="transmembrane region" description="Helical" evidence="6">
    <location>
        <begin position="51"/>
        <end position="76"/>
    </location>
</feature>
<dbReference type="InterPro" id="IPR051461">
    <property type="entry name" value="UPF0750_membrane"/>
</dbReference>
<sequence length="287" mass="31125">MIQNNKYRLLVEYLAIALGSGLLAFSLVFFLEPNTIAPGGVTGFAILIQKLFGIPIDFTNLAVNVPLFIAGIMILGKAFGAKTAYATIMLSVFIRFFYVFFGEIAVTDDLLLAAIYGGVISGVGLGIVFRFGGTTGGTDLGGAILNKFFPNFSTAKMMMVLDLLVVVAAGLVERRIETSLYSIIALYILVKLIDFIVEGLSYAKAFYIISKDPEVMGKKITQELHRGVTALSGKGVYTGSNRDVLLCVVNRAQVAKLKRIVHEVDPKAFMMVSTIHEVLGEGFKEVK</sequence>
<evidence type="ECO:0000256" key="1">
    <source>
        <dbReference type="ARBA" id="ARBA00004651"/>
    </source>
</evidence>
<dbReference type="Pfam" id="PF10035">
    <property type="entry name" value="DUF2179"/>
    <property type="match status" value="1"/>
</dbReference>
<feature type="transmembrane region" description="Helical" evidence="6">
    <location>
        <begin position="83"/>
        <end position="101"/>
    </location>
</feature>
<name>A0AA43XIV6_9CLOT</name>
<comment type="caution">
    <text evidence="8">The sequence shown here is derived from an EMBL/GenBank/DDBJ whole genome shotgun (WGS) entry which is preliminary data.</text>
</comment>
<dbReference type="InterPro" id="IPR015867">
    <property type="entry name" value="N-reg_PII/ATP_PRibTrfase_C"/>
</dbReference>
<evidence type="ECO:0000256" key="5">
    <source>
        <dbReference type="ARBA" id="ARBA00023136"/>
    </source>
</evidence>
<feature type="transmembrane region" description="Helical" evidence="6">
    <location>
        <begin position="154"/>
        <end position="172"/>
    </location>
</feature>
<gene>
    <name evidence="8" type="ORF">ISALK_00780</name>
</gene>
<evidence type="ECO:0000256" key="6">
    <source>
        <dbReference type="SAM" id="Phobius"/>
    </source>
</evidence>
<comment type="subcellular location">
    <subcellularLocation>
        <location evidence="1">Cell membrane</location>
        <topology evidence="1">Multi-pass membrane protein</topology>
    </subcellularLocation>
</comment>
<dbReference type="InterPro" id="IPR003740">
    <property type="entry name" value="YitT"/>
</dbReference>
<feature type="domain" description="DUF2179" evidence="7">
    <location>
        <begin position="226"/>
        <end position="280"/>
    </location>
</feature>
<keyword evidence="5 6" id="KW-0472">Membrane</keyword>
<dbReference type="RefSeq" id="WP_160718330.1">
    <property type="nucleotide sequence ID" value="NZ_SUMG01000001.1"/>
</dbReference>
<dbReference type="CDD" id="cd16380">
    <property type="entry name" value="YitT_C"/>
    <property type="match status" value="1"/>
</dbReference>
<evidence type="ECO:0000256" key="4">
    <source>
        <dbReference type="ARBA" id="ARBA00022989"/>
    </source>
</evidence>
<feature type="transmembrane region" description="Helical" evidence="6">
    <location>
        <begin position="178"/>
        <end position="197"/>
    </location>
</feature>
<protein>
    <submittedName>
        <fullName evidence="8">YitT family protein</fullName>
    </submittedName>
</protein>
<keyword evidence="3 6" id="KW-0812">Transmembrane</keyword>
<organism evidence="8 9">
    <name type="scientific">Isachenkonia alkalipeptolytica</name>
    <dbReference type="NCBI Taxonomy" id="2565777"/>
    <lineage>
        <taxon>Bacteria</taxon>
        <taxon>Bacillati</taxon>
        <taxon>Bacillota</taxon>
        <taxon>Clostridia</taxon>
        <taxon>Eubacteriales</taxon>
        <taxon>Clostridiaceae</taxon>
        <taxon>Isachenkonia</taxon>
    </lineage>
</organism>
<evidence type="ECO:0000259" key="7">
    <source>
        <dbReference type="Pfam" id="PF10035"/>
    </source>
</evidence>
<dbReference type="PANTHER" id="PTHR33545">
    <property type="entry name" value="UPF0750 MEMBRANE PROTEIN YITT-RELATED"/>
    <property type="match status" value="1"/>
</dbReference>
<evidence type="ECO:0000313" key="8">
    <source>
        <dbReference type="EMBL" id="NBG87024.1"/>
    </source>
</evidence>
<dbReference type="Proteomes" id="UP000449710">
    <property type="component" value="Unassembled WGS sequence"/>
</dbReference>
<dbReference type="GO" id="GO:0005886">
    <property type="term" value="C:plasma membrane"/>
    <property type="evidence" value="ECO:0007669"/>
    <property type="project" value="UniProtKB-SubCell"/>
</dbReference>
<keyword evidence="4 6" id="KW-1133">Transmembrane helix</keyword>
<accession>A0AA43XIV6</accession>
<dbReference type="InterPro" id="IPR019264">
    <property type="entry name" value="DUF2179"/>
</dbReference>
<feature type="transmembrane region" description="Helical" evidence="6">
    <location>
        <begin position="113"/>
        <end position="133"/>
    </location>
</feature>
<evidence type="ECO:0000256" key="3">
    <source>
        <dbReference type="ARBA" id="ARBA00022692"/>
    </source>
</evidence>